<dbReference type="GO" id="GO:0003677">
    <property type="term" value="F:DNA binding"/>
    <property type="evidence" value="ECO:0007669"/>
    <property type="project" value="InterPro"/>
</dbReference>
<organism evidence="3 4">
    <name type="scientific">Actinomadura montaniterrae</name>
    <dbReference type="NCBI Taxonomy" id="1803903"/>
    <lineage>
        <taxon>Bacteria</taxon>
        <taxon>Bacillati</taxon>
        <taxon>Actinomycetota</taxon>
        <taxon>Actinomycetes</taxon>
        <taxon>Streptosporangiales</taxon>
        <taxon>Thermomonosporaceae</taxon>
        <taxon>Actinomadura</taxon>
    </lineage>
</organism>
<dbReference type="InterPro" id="IPR011010">
    <property type="entry name" value="DNA_brk_join_enz"/>
</dbReference>
<dbReference type="PROSITE" id="PS51898">
    <property type="entry name" value="TYR_RECOMBINASE"/>
    <property type="match status" value="1"/>
</dbReference>
<keyword evidence="1" id="KW-0233">DNA recombination</keyword>
<dbReference type="InterPro" id="IPR002104">
    <property type="entry name" value="Integrase_catalytic"/>
</dbReference>
<dbReference type="AlphaFoldDB" id="A0A6L3VRR5"/>
<sequence length="468" mass="52441">MNSSYDVRIYKLQYRAGRPRPYGVRWKVAGKPFSKWFGTEGLADSERSELIQAARRGEGFDTKTGWPQSKLRSLRNISWFQHATEYIDKKWPAASANHRISMVETLVTVTTALVAGKRGEPDAETLRAALRRWAFNPKQRPLPRPPEVEAALAWITKASPSISTFADPAVLRDVLDACATNLDGTPSAPSYLSRRRRVLSNVLKYAVVQKRLAANPLNDPDLHWDPPVRDSVVDEVDPRVVGSPAQMREMLTAVSYVGRTQGPRFVAFFGCMYYGMLRPAEATSLCQKDCHLPSSGWGKLILAHSKPAAGKAWTDSGQVHEDRGLKGRARREVRVVPIPPELVELLREHIRRFGVAPDGRLFRSVNGGIIHPSTYWRVWQRARAIGLDPDEQKSPVLGRPYDLRHGGVSWRLYAGVPAPQVAEWAGHSLEVLQKIYAKVVAGFDDVWFQRMDDVLDGHPTSTDEGKNQ</sequence>
<dbReference type="GO" id="GO:0006310">
    <property type="term" value="P:DNA recombination"/>
    <property type="evidence" value="ECO:0007669"/>
    <property type="project" value="UniProtKB-KW"/>
</dbReference>
<proteinExistence type="predicted"/>
<evidence type="ECO:0000259" key="2">
    <source>
        <dbReference type="PROSITE" id="PS51898"/>
    </source>
</evidence>
<accession>A0A6L3VRR5</accession>
<dbReference type="PANTHER" id="PTHR30349:SF64">
    <property type="entry name" value="PROPHAGE INTEGRASE INTD-RELATED"/>
    <property type="match status" value="1"/>
</dbReference>
<name>A0A6L3VRR5_9ACTN</name>
<dbReference type="InterPro" id="IPR050090">
    <property type="entry name" value="Tyrosine_recombinase_XerCD"/>
</dbReference>
<dbReference type="PANTHER" id="PTHR30349">
    <property type="entry name" value="PHAGE INTEGRASE-RELATED"/>
    <property type="match status" value="1"/>
</dbReference>
<dbReference type="Proteomes" id="UP000483004">
    <property type="component" value="Unassembled WGS sequence"/>
</dbReference>
<feature type="domain" description="Tyr recombinase" evidence="2">
    <location>
        <begin position="236"/>
        <end position="452"/>
    </location>
</feature>
<dbReference type="Gene3D" id="1.10.443.10">
    <property type="entry name" value="Intergrase catalytic core"/>
    <property type="match status" value="1"/>
</dbReference>
<dbReference type="SUPFAM" id="SSF56349">
    <property type="entry name" value="DNA breaking-rejoining enzymes"/>
    <property type="match status" value="1"/>
</dbReference>
<dbReference type="EMBL" id="WBMR01000059">
    <property type="protein sequence ID" value="KAB2379289.1"/>
    <property type="molecule type" value="Genomic_DNA"/>
</dbReference>
<dbReference type="RefSeq" id="WP_151541810.1">
    <property type="nucleotide sequence ID" value="NZ_WBMR01000059.1"/>
</dbReference>
<dbReference type="OrthoDB" id="3773913at2"/>
<reference evidence="3 4" key="1">
    <citation type="submission" date="2019-09" db="EMBL/GenBank/DDBJ databases">
        <title>Actinomadura physcomitrii sp. nov., a novel actinomycete isolated from moss [Physcomitrium sphaericum (Ludw) Fuernr].</title>
        <authorList>
            <person name="Liu C."/>
            <person name="Zhuang X."/>
        </authorList>
    </citation>
    <scope>NUCLEOTIDE SEQUENCE [LARGE SCALE GENOMIC DNA]</scope>
    <source>
        <strain evidence="3 4">CYP1-1B</strain>
    </source>
</reference>
<dbReference type="InterPro" id="IPR013762">
    <property type="entry name" value="Integrase-like_cat_sf"/>
</dbReference>
<keyword evidence="4" id="KW-1185">Reference proteome</keyword>
<protein>
    <submittedName>
        <fullName evidence="3">Tyrosine-type recombinase/integrase</fullName>
    </submittedName>
</protein>
<gene>
    <name evidence="3" type="ORF">F9B16_20980</name>
</gene>
<evidence type="ECO:0000313" key="4">
    <source>
        <dbReference type="Proteomes" id="UP000483004"/>
    </source>
</evidence>
<evidence type="ECO:0000256" key="1">
    <source>
        <dbReference type="ARBA" id="ARBA00023172"/>
    </source>
</evidence>
<comment type="caution">
    <text evidence="3">The sequence shown here is derived from an EMBL/GenBank/DDBJ whole genome shotgun (WGS) entry which is preliminary data.</text>
</comment>
<evidence type="ECO:0000313" key="3">
    <source>
        <dbReference type="EMBL" id="KAB2379289.1"/>
    </source>
</evidence>
<dbReference type="GO" id="GO:0015074">
    <property type="term" value="P:DNA integration"/>
    <property type="evidence" value="ECO:0007669"/>
    <property type="project" value="InterPro"/>
</dbReference>